<protein>
    <submittedName>
        <fullName evidence="1">Uncharacterized protein</fullName>
    </submittedName>
</protein>
<dbReference type="EMBL" id="VLLI01000014">
    <property type="protein sequence ID" value="TWI95974.1"/>
    <property type="molecule type" value="Genomic_DNA"/>
</dbReference>
<reference evidence="1 2" key="1">
    <citation type="submission" date="2019-07" db="EMBL/GenBank/DDBJ databases">
        <title>Genomic Encyclopedia of Archaeal and Bacterial Type Strains, Phase II (KMG-II): from individual species to whole genera.</title>
        <authorList>
            <person name="Goeker M."/>
        </authorList>
    </citation>
    <scope>NUCLEOTIDE SEQUENCE [LARGE SCALE GENOMIC DNA]</scope>
    <source>
        <strain evidence="1 2">ATCC BAA-1854</strain>
    </source>
</reference>
<sequence>MSIIFLNSNSQSFGVIGEPYFSETPATPTSYRTSSTTFSWWYKNSYDDNSGKARAIITKIYNDNQILFTCHVYLENGNVLAFSGYKQR</sequence>
<organism evidence="1 2">
    <name type="scientific">Mucilaginibacter frigoritolerans</name>
    <dbReference type="NCBI Taxonomy" id="652788"/>
    <lineage>
        <taxon>Bacteria</taxon>
        <taxon>Pseudomonadati</taxon>
        <taxon>Bacteroidota</taxon>
        <taxon>Sphingobacteriia</taxon>
        <taxon>Sphingobacteriales</taxon>
        <taxon>Sphingobacteriaceae</taxon>
        <taxon>Mucilaginibacter</taxon>
    </lineage>
</organism>
<name>A0A562TRZ5_9SPHI</name>
<evidence type="ECO:0000313" key="1">
    <source>
        <dbReference type="EMBL" id="TWI95974.1"/>
    </source>
</evidence>
<dbReference type="Proteomes" id="UP000317010">
    <property type="component" value="Unassembled WGS sequence"/>
</dbReference>
<proteinExistence type="predicted"/>
<comment type="caution">
    <text evidence="1">The sequence shown here is derived from an EMBL/GenBank/DDBJ whole genome shotgun (WGS) entry which is preliminary data.</text>
</comment>
<gene>
    <name evidence="1" type="ORF">JN11_04249</name>
</gene>
<keyword evidence="2" id="KW-1185">Reference proteome</keyword>
<accession>A0A562TRZ5</accession>
<evidence type="ECO:0000313" key="2">
    <source>
        <dbReference type="Proteomes" id="UP000317010"/>
    </source>
</evidence>
<dbReference type="AlphaFoldDB" id="A0A562TRZ5"/>